<dbReference type="Gene3D" id="2.60.40.2130">
    <property type="entry name" value="F-spondin domain"/>
    <property type="match status" value="1"/>
</dbReference>
<reference evidence="4" key="1">
    <citation type="journal article" date="2019" name="Int. J. Syst. Evol. Microbiol.">
        <title>The Global Catalogue of Microorganisms (GCM) 10K type strain sequencing project: providing services to taxonomists for standard genome sequencing and annotation.</title>
        <authorList>
            <consortium name="The Broad Institute Genomics Platform"/>
            <consortium name="The Broad Institute Genome Sequencing Center for Infectious Disease"/>
            <person name="Wu L."/>
            <person name="Ma J."/>
        </authorList>
    </citation>
    <scope>NUCLEOTIDE SEQUENCE [LARGE SCALE GENOMIC DNA]</scope>
    <source>
        <strain evidence="4">JCM 17214</strain>
    </source>
</reference>
<feature type="signal peptide" evidence="1">
    <location>
        <begin position="1"/>
        <end position="20"/>
    </location>
</feature>
<dbReference type="Proteomes" id="UP001499909">
    <property type="component" value="Unassembled WGS sequence"/>
</dbReference>
<dbReference type="EMBL" id="BAABDH010000003">
    <property type="protein sequence ID" value="GAA3920104.1"/>
    <property type="molecule type" value="Genomic_DNA"/>
</dbReference>
<dbReference type="Pfam" id="PF06468">
    <property type="entry name" value="Spond_N"/>
    <property type="match status" value="1"/>
</dbReference>
<dbReference type="PROSITE" id="PS51020">
    <property type="entry name" value="SPONDIN"/>
    <property type="match status" value="1"/>
</dbReference>
<evidence type="ECO:0000256" key="1">
    <source>
        <dbReference type="SAM" id="SignalP"/>
    </source>
</evidence>
<organism evidence="3 4">
    <name type="scientific">Hymenobacter algoricola</name>
    <dbReference type="NCBI Taxonomy" id="486267"/>
    <lineage>
        <taxon>Bacteria</taxon>
        <taxon>Pseudomonadati</taxon>
        <taxon>Bacteroidota</taxon>
        <taxon>Cytophagia</taxon>
        <taxon>Cytophagales</taxon>
        <taxon>Hymenobacteraceae</taxon>
        <taxon>Hymenobacter</taxon>
    </lineage>
</organism>
<evidence type="ECO:0000313" key="3">
    <source>
        <dbReference type="EMBL" id="GAA3920104.1"/>
    </source>
</evidence>
<evidence type="ECO:0000259" key="2">
    <source>
        <dbReference type="PROSITE" id="PS51020"/>
    </source>
</evidence>
<dbReference type="InterPro" id="IPR038678">
    <property type="entry name" value="Spondin_N_sf"/>
</dbReference>
<comment type="caution">
    <text evidence="3">The sequence shown here is derived from an EMBL/GenBank/DDBJ whole genome shotgun (WGS) entry which is preliminary data.</text>
</comment>
<gene>
    <name evidence="3" type="ORF">GCM10022406_03170</name>
</gene>
<keyword evidence="4" id="KW-1185">Reference proteome</keyword>
<keyword evidence="1" id="KW-0732">Signal</keyword>
<dbReference type="RefSeq" id="WP_345109081.1">
    <property type="nucleotide sequence ID" value="NZ_BAABDH010000003.1"/>
</dbReference>
<feature type="chain" id="PRO_5045161795" description="Spondin domain-containing protein" evidence="1">
    <location>
        <begin position="21"/>
        <end position="220"/>
    </location>
</feature>
<accession>A0ABP7MGF2</accession>
<protein>
    <recommendedName>
        <fullName evidence="2">Spondin domain-containing protein</fullName>
    </recommendedName>
</protein>
<sequence>MKTLPLFVSLLGLLACGRDAADEESGRPVPAATALYRVTFEATWSPATHPGSYPAGAHFSPLMGASHHAMDAARLFRAGALASKGIKDMAEIGNNTALRTEINALIQQGHAFRLLDGRRATASPGTLTDTIRLSRDHPALSVVTMVAPSPDWFAALDAEVLLSAEGWAPTRRVPALFYDAGTDSGPDYASPDQPTTPAVPVRAAMPGAAPFGYFVLELVK</sequence>
<dbReference type="PROSITE" id="PS51257">
    <property type="entry name" value="PROKAR_LIPOPROTEIN"/>
    <property type="match status" value="1"/>
</dbReference>
<proteinExistence type="predicted"/>
<dbReference type="PANTHER" id="PTHR11311">
    <property type="entry name" value="SPONDIN"/>
    <property type="match status" value="1"/>
</dbReference>
<dbReference type="InterPro" id="IPR009465">
    <property type="entry name" value="Spondin_N"/>
</dbReference>
<feature type="domain" description="Spondin" evidence="2">
    <location>
        <begin position="24"/>
        <end position="213"/>
    </location>
</feature>
<dbReference type="NCBIfam" id="NF038123">
    <property type="entry name" value="NF038123_dom"/>
    <property type="match status" value="1"/>
</dbReference>
<dbReference type="PANTHER" id="PTHR11311:SF15">
    <property type="entry name" value="SPONDIN-2"/>
    <property type="match status" value="1"/>
</dbReference>
<name>A0ABP7MGF2_9BACT</name>
<dbReference type="InterPro" id="IPR051418">
    <property type="entry name" value="Spondin/Thrombospondin_T1"/>
</dbReference>
<evidence type="ECO:0000313" key="4">
    <source>
        <dbReference type="Proteomes" id="UP001499909"/>
    </source>
</evidence>